<evidence type="ECO:0000313" key="2">
    <source>
        <dbReference type="EMBL" id="OSC99318.1"/>
    </source>
</evidence>
<keyword evidence="1" id="KW-0812">Transmembrane</keyword>
<dbReference type="OrthoDB" id="10441707at2759"/>
<evidence type="ECO:0000256" key="1">
    <source>
        <dbReference type="SAM" id="Phobius"/>
    </source>
</evidence>
<keyword evidence="1" id="KW-0472">Membrane</keyword>
<gene>
    <name evidence="2" type="ORF">PYCCODRAFT_859196</name>
</gene>
<protein>
    <submittedName>
        <fullName evidence="2">Uncharacterized protein</fullName>
    </submittedName>
</protein>
<sequence length="128" mass="14406">MMLRLCERAWKAYSVTVVGADTACMAPVPDYSVLPDDSIAHGYFRALLRLPRTVLSGNAHHEPKLRTSLREYDLYPVAGPSKRDAPPCRDYLRRQLGLRSFAYALLGFIMAHNVVWPCRSLVVRSGTN</sequence>
<keyword evidence="3" id="KW-1185">Reference proteome</keyword>
<reference evidence="2 3" key="1">
    <citation type="journal article" date="2015" name="Biotechnol. Biofuels">
        <title>Enhanced degradation of softwood versus hardwood by the white-rot fungus Pycnoporus coccineus.</title>
        <authorList>
            <person name="Couturier M."/>
            <person name="Navarro D."/>
            <person name="Chevret D."/>
            <person name="Henrissat B."/>
            <person name="Piumi F."/>
            <person name="Ruiz-Duenas F.J."/>
            <person name="Martinez A.T."/>
            <person name="Grigoriev I.V."/>
            <person name="Riley R."/>
            <person name="Lipzen A."/>
            <person name="Berrin J.G."/>
            <person name="Master E.R."/>
            <person name="Rosso M.N."/>
        </authorList>
    </citation>
    <scope>NUCLEOTIDE SEQUENCE [LARGE SCALE GENOMIC DNA]</scope>
    <source>
        <strain evidence="2 3">BRFM310</strain>
    </source>
</reference>
<dbReference type="AlphaFoldDB" id="A0A1Y2IDU6"/>
<dbReference type="Proteomes" id="UP000193067">
    <property type="component" value="Unassembled WGS sequence"/>
</dbReference>
<name>A0A1Y2IDU6_TRAC3</name>
<keyword evidence="1" id="KW-1133">Transmembrane helix</keyword>
<dbReference type="EMBL" id="KZ084129">
    <property type="protein sequence ID" value="OSC99318.1"/>
    <property type="molecule type" value="Genomic_DNA"/>
</dbReference>
<proteinExistence type="predicted"/>
<feature type="transmembrane region" description="Helical" evidence="1">
    <location>
        <begin position="96"/>
        <end position="116"/>
    </location>
</feature>
<evidence type="ECO:0000313" key="3">
    <source>
        <dbReference type="Proteomes" id="UP000193067"/>
    </source>
</evidence>
<accession>A0A1Y2IDU6</accession>
<organism evidence="2 3">
    <name type="scientific">Trametes coccinea (strain BRFM310)</name>
    <name type="common">Pycnoporus coccineus</name>
    <dbReference type="NCBI Taxonomy" id="1353009"/>
    <lineage>
        <taxon>Eukaryota</taxon>
        <taxon>Fungi</taxon>
        <taxon>Dikarya</taxon>
        <taxon>Basidiomycota</taxon>
        <taxon>Agaricomycotina</taxon>
        <taxon>Agaricomycetes</taxon>
        <taxon>Polyporales</taxon>
        <taxon>Polyporaceae</taxon>
        <taxon>Trametes</taxon>
    </lineage>
</organism>